<comment type="caution">
    <text evidence="3">The sequence shown here is derived from an EMBL/GenBank/DDBJ whole genome shotgun (WGS) entry which is preliminary data.</text>
</comment>
<feature type="region of interest" description="Disordered" evidence="2">
    <location>
        <begin position="1"/>
        <end position="37"/>
    </location>
</feature>
<reference evidence="4" key="1">
    <citation type="submission" date="2018-04" db="EMBL/GenBank/DDBJ databases">
        <authorList>
            <person name="Cornet L."/>
        </authorList>
    </citation>
    <scope>NUCLEOTIDE SEQUENCE [LARGE SCALE GENOMIC DNA]</scope>
</reference>
<feature type="compositionally biased region" description="Gly residues" evidence="2">
    <location>
        <begin position="11"/>
        <end position="20"/>
    </location>
</feature>
<gene>
    <name evidence="3" type="ORF">DCF17_07215</name>
</gene>
<feature type="compositionally biased region" description="Basic and acidic residues" evidence="2">
    <location>
        <begin position="155"/>
        <end position="171"/>
    </location>
</feature>
<feature type="compositionally biased region" description="Low complexity" evidence="2">
    <location>
        <begin position="21"/>
        <end position="30"/>
    </location>
</feature>
<feature type="region of interest" description="Disordered" evidence="2">
    <location>
        <begin position="148"/>
        <end position="193"/>
    </location>
</feature>
<evidence type="ECO:0000256" key="2">
    <source>
        <dbReference type="SAM" id="MobiDB-lite"/>
    </source>
</evidence>
<organism evidence="3 4">
    <name type="scientific">Shackletoniella antarctica</name>
    <dbReference type="NCBI Taxonomy" id="268115"/>
    <lineage>
        <taxon>Bacteria</taxon>
        <taxon>Bacillati</taxon>
        <taxon>Cyanobacteriota</taxon>
        <taxon>Cyanophyceae</taxon>
        <taxon>Oculatellales</taxon>
        <taxon>Oculatellaceae</taxon>
        <taxon>Shackletoniella</taxon>
    </lineage>
</organism>
<dbReference type="Pfam" id="PF11285">
    <property type="entry name" value="DUF3086"/>
    <property type="match status" value="1"/>
</dbReference>
<dbReference type="Proteomes" id="UP000249081">
    <property type="component" value="Unassembled WGS sequence"/>
</dbReference>
<accession>A0A2W4WEL9</accession>
<reference evidence="3 4" key="2">
    <citation type="submission" date="2018-06" db="EMBL/GenBank/DDBJ databases">
        <title>Metagenomic assembly of (sub)arctic Cyanobacteria and their associated microbiome from non-axenic cultures.</title>
        <authorList>
            <person name="Baurain D."/>
        </authorList>
    </citation>
    <scope>NUCLEOTIDE SEQUENCE [LARGE SCALE GENOMIC DNA]</scope>
    <source>
        <strain evidence="3">ULC041bin1</strain>
    </source>
</reference>
<evidence type="ECO:0000256" key="1">
    <source>
        <dbReference type="SAM" id="Coils"/>
    </source>
</evidence>
<dbReference type="EMBL" id="QBMN01000037">
    <property type="protein sequence ID" value="PZO42932.1"/>
    <property type="molecule type" value="Genomic_DNA"/>
</dbReference>
<evidence type="ECO:0000313" key="4">
    <source>
        <dbReference type="Proteomes" id="UP000249081"/>
    </source>
</evidence>
<sequence length="369" mass="40937">MTAEELSKSGLGQGGSGGDATTGAADSTGLKSDWSTRIDTLRQQETDLKRSIADLQSTYNRLTQDQFQKIQTDVGRMVQQGTADLEQRKRTLQNEIEALERRQERIQAEMKTSFAGASQDLAVRVQGFKDYLVGSLQDLAVAAEQLDLAPTRAKKPQEPEDRGDSRADTRSANRPPRRGAESAQPAFASSTFEDQTDRIRSLLDQYRMRPDYYGPLWQLRRTFEPIHAERVSNWLFTQGGRGAVKSMGSRLQNVLVASSAVSILYALYGNRLRTLVLSNSPERLGEWRRGLQDCLGISRADFGTGQGVMLFDAPEPLAQRADRITADNGLPFIVVDEAESVISLALLQFPLWLAFAPDPMNPAAEYDSF</sequence>
<protein>
    <submittedName>
        <fullName evidence="3">DUF3086 domain-containing protein</fullName>
    </submittedName>
</protein>
<dbReference type="InterPro" id="IPR021437">
    <property type="entry name" value="DUF3086"/>
</dbReference>
<proteinExistence type="predicted"/>
<keyword evidence="1" id="KW-0175">Coiled coil</keyword>
<feature type="coiled-coil region" evidence="1">
    <location>
        <begin position="38"/>
        <end position="109"/>
    </location>
</feature>
<dbReference type="AlphaFoldDB" id="A0A2W4WEL9"/>
<name>A0A2W4WEL9_9CYAN</name>
<evidence type="ECO:0000313" key="3">
    <source>
        <dbReference type="EMBL" id="PZO42932.1"/>
    </source>
</evidence>